<dbReference type="EMBL" id="JAGYPG010000002">
    <property type="protein sequence ID" value="MBS4196472.1"/>
    <property type="molecule type" value="Genomic_DNA"/>
</dbReference>
<keyword evidence="1" id="KW-0012">Acyltransferase</keyword>
<proteinExistence type="predicted"/>
<keyword evidence="2" id="KW-1185">Reference proteome</keyword>
<gene>
    <name evidence="1" type="ORF">KHA97_15515</name>
</gene>
<reference evidence="1 2" key="1">
    <citation type="submission" date="2021-05" db="EMBL/GenBank/DDBJ databases">
        <title>Novel Bacillus species.</title>
        <authorList>
            <person name="Liu G."/>
        </authorList>
    </citation>
    <scope>NUCLEOTIDE SEQUENCE [LARGE SCALE GENOMIC DNA]</scope>
    <source>
        <strain evidence="2">FJAT-49780</strain>
    </source>
</reference>
<dbReference type="GO" id="GO:0016746">
    <property type="term" value="F:acyltransferase activity"/>
    <property type="evidence" value="ECO:0007669"/>
    <property type="project" value="UniProtKB-KW"/>
</dbReference>
<protein>
    <submittedName>
        <fullName evidence="1">Glycerol acyltransferase</fullName>
    </submittedName>
</protein>
<comment type="caution">
    <text evidence="1">The sequence shown here is derived from an EMBL/GenBank/DDBJ whole genome shotgun (WGS) entry which is preliminary data.</text>
</comment>
<sequence length="229" mass="26957">MLRFYGPFFRFVRAFIRIFYRRYSVFAPTTSKEPTVYIAHHQNLFGPFIILLSFPQHLHAWILDVFMNQKTCFKHYADYTFTKRFGWNRMLAKLIAWPISFCISKLLTSGRSIPVYRGSKKIIKTIELSVDVLQKGESIVIFPDIDYQDASSETKNMYDGFLYLEKYYYRKTGQHVCFVPLYASKRSRLIITGEKIIFSGKEDFLSERRVVLQKIKDNLNKLASICGDT</sequence>
<evidence type="ECO:0000313" key="1">
    <source>
        <dbReference type="EMBL" id="MBS4196472.1"/>
    </source>
</evidence>
<dbReference type="Proteomes" id="UP000681414">
    <property type="component" value="Unassembled WGS sequence"/>
</dbReference>
<accession>A0A942YHD5</accession>
<keyword evidence="1" id="KW-0808">Transferase</keyword>
<evidence type="ECO:0000313" key="2">
    <source>
        <dbReference type="Proteomes" id="UP000681414"/>
    </source>
</evidence>
<name>A0A942YHD5_9BACI</name>
<dbReference type="AlphaFoldDB" id="A0A942YHD5"/>
<organism evidence="1 2">
    <name type="scientific">Lederbergia citri</name>
    <dbReference type="NCBI Taxonomy" id="2833580"/>
    <lineage>
        <taxon>Bacteria</taxon>
        <taxon>Bacillati</taxon>
        <taxon>Bacillota</taxon>
        <taxon>Bacilli</taxon>
        <taxon>Bacillales</taxon>
        <taxon>Bacillaceae</taxon>
        <taxon>Lederbergia</taxon>
    </lineage>
</organism>